<keyword evidence="6" id="KW-0479">Metal-binding</keyword>
<reference evidence="12 13" key="1">
    <citation type="submission" date="2023-10" db="EMBL/GenBank/DDBJ databases">
        <title>Niallia locisalis sp.nov. isolated from a salt pond sample.</title>
        <authorList>
            <person name="Li X.-J."/>
            <person name="Dong L."/>
        </authorList>
    </citation>
    <scope>NUCLEOTIDE SEQUENCE [LARGE SCALE GENOMIC DNA]</scope>
    <source>
        <strain evidence="12 13">DSM 29761</strain>
    </source>
</reference>
<dbReference type="EMBL" id="CP137640">
    <property type="protein sequence ID" value="WVX79323.1"/>
    <property type="molecule type" value="Genomic_DNA"/>
</dbReference>
<organism evidence="12 13">
    <name type="scientific">Niallia oryzisoli</name>
    <dbReference type="NCBI Taxonomy" id="1737571"/>
    <lineage>
        <taxon>Bacteria</taxon>
        <taxon>Bacillati</taxon>
        <taxon>Bacillota</taxon>
        <taxon>Bacilli</taxon>
        <taxon>Bacillales</taxon>
        <taxon>Bacillaceae</taxon>
        <taxon>Niallia</taxon>
    </lineage>
</organism>
<dbReference type="SUPFAM" id="SSF51556">
    <property type="entry name" value="Metallo-dependent hydrolases"/>
    <property type="match status" value="1"/>
</dbReference>
<keyword evidence="9" id="KW-0456">Lyase</keyword>
<evidence type="ECO:0000256" key="8">
    <source>
        <dbReference type="ARBA" id="ARBA00022833"/>
    </source>
</evidence>
<keyword evidence="8" id="KW-0862">Zinc</keyword>
<evidence type="ECO:0000313" key="12">
    <source>
        <dbReference type="EMBL" id="WVX79323.1"/>
    </source>
</evidence>
<dbReference type="Proteomes" id="UP001357223">
    <property type="component" value="Chromosome"/>
</dbReference>
<proteinExistence type="inferred from homology"/>
<dbReference type="InterPro" id="IPR032465">
    <property type="entry name" value="ACMSD"/>
</dbReference>
<feature type="domain" description="Amidohydrolase-related" evidence="11">
    <location>
        <begin position="3"/>
        <end position="330"/>
    </location>
</feature>
<evidence type="ECO:0000256" key="3">
    <source>
        <dbReference type="ARBA" id="ARBA00011245"/>
    </source>
</evidence>
<dbReference type="InterPro" id="IPR032466">
    <property type="entry name" value="Metal_Hydrolase"/>
</dbReference>
<comment type="pathway">
    <text evidence="1">Secondary metabolite metabolism; quinolate metabolism.</text>
</comment>
<evidence type="ECO:0000256" key="2">
    <source>
        <dbReference type="ARBA" id="ARBA00005871"/>
    </source>
</evidence>
<accession>A0ABZ2CBW7</accession>
<evidence type="ECO:0000256" key="9">
    <source>
        <dbReference type="ARBA" id="ARBA00023239"/>
    </source>
</evidence>
<evidence type="ECO:0000256" key="6">
    <source>
        <dbReference type="ARBA" id="ARBA00022723"/>
    </source>
</evidence>
<keyword evidence="13" id="KW-1185">Reference proteome</keyword>
<gene>
    <name evidence="12" type="ORF">R4Z09_18675</name>
</gene>
<keyword evidence="7" id="KW-0210">Decarboxylase</keyword>
<dbReference type="EC" id="4.1.1.45" evidence="4"/>
<evidence type="ECO:0000256" key="1">
    <source>
        <dbReference type="ARBA" id="ARBA00005079"/>
    </source>
</evidence>
<evidence type="ECO:0000313" key="13">
    <source>
        <dbReference type="Proteomes" id="UP001357223"/>
    </source>
</evidence>
<dbReference type="RefSeq" id="WP_338448257.1">
    <property type="nucleotide sequence ID" value="NZ_CP137640.1"/>
</dbReference>
<dbReference type="PANTHER" id="PTHR21240:SF27">
    <property type="entry name" value="2-AMINO-3-CARBOXYMUCONATE-6-SEMIALDEHYDE DECARBOXYLASE"/>
    <property type="match status" value="1"/>
</dbReference>
<protein>
    <recommendedName>
        <fullName evidence="5">2-amino-3-carboxymuconate-6-semialdehyde decarboxylase</fullName>
        <ecNumber evidence="4">4.1.1.45</ecNumber>
    </recommendedName>
    <alternativeName>
        <fullName evidence="10">Picolinate carboxylase</fullName>
    </alternativeName>
</protein>
<evidence type="ECO:0000256" key="10">
    <source>
        <dbReference type="ARBA" id="ARBA00031120"/>
    </source>
</evidence>
<evidence type="ECO:0000256" key="7">
    <source>
        <dbReference type="ARBA" id="ARBA00022793"/>
    </source>
</evidence>
<comment type="subunit">
    <text evidence="3">Monomer.</text>
</comment>
<comment type="similarity">
    <text evidence="2">Belongs to the metallo-dependent hydrolases superfamily. ACMSD family.</text>
</comment>
<evidence type="ECO:0000259" key="11">
    <source>
        <dbReference type="Pfam" id="PF04909"/>
    </source>
</evidence>
<sequence>MIIDIHTHFVPETLPYMSNRVGGEKWPAIQCVCGQPNHRHVMISGKNYRTITNQSWSPERRIADMVEENVDIQVISPMPQLLSYWFNAQDTLDFSRYINEQLAIVIAEDPKRFYGLGMVPLQDPELAAKELGSLKRNYGMVGVEVGTNINGKSIGDPFFDPFFAEAEAQGMVIFIHAIHPQGKERFIGAPLVNNLVGFPTENGLAISSLITSGLLEKYPNLKIVSSHGGGSFSSILPRLNQGWNINHPFREFCPHPPTYYAQKIYYDTLVYDVKTIKYLIDLYGPTQLIVGSDYPYIIREENPGHWLNNLEVTQEIKDQIMYKNALRLLDISI</sequence>
<dbReference type="Gene3D" id="3.20.20.140">
    <property type="entry name" value="Metal-dependent hydrolases"/>
    <property type="match status" value="1"/>
</dbReference>
<dbReference type="InterPro" id="IPR006680">
    <property type="entry name" value="Amidohydro-rel"/>
</dbReference>
<dbReference type="Pfam" id="PF04909">
    <property type="entry name" value="Amidohydro_2"/>
    <property type="match status" value="1"/>
</dbReference>
<dbReference type="PANTHER" id="PTHR21240">
    <property type="entry name" value="2-AMINO-3-CARBOXYLMUCONATE-6-SEMIALDEHYDE DECARBOXYLASE"/>
    <property type="match status" value="1"/>
</dbReference>
<evidence type="ECO:0000256" key="5">
    <source>
        <dbReference type="ARBA" id="ARBA00021214"/>
    </source>
</evidence>
<name>A0ABZ2CBW7_9BACI</name>
<evidence type="ECO:0000256" key="4">
    <source>
        <dbReference type="ARBA" id="ARBA00012365"/>
    </source>
</evidence>